<sequence length="110" mass="12706">MMLSKKDDRDPFSALMFPSRRESNQETEQTESVEGMSEQEWLFGKRRSHSKEESLNNSPKNQTAIEKAINNVNLPELMNHFDTLMTSAQNLKPLYKQIKPVISSFLSSKK</sequence>
<comment type="caution">
    <text evidence="2">The sequence shown here is derived from an EMBL/GenBank/DDBJ whole genome shotgun (WGS) entry which is preliminary data.</text>
</comment>
<proteinExistence type="predicted"/>
<protein>
    <submittedName>
        <fullName evidence="2">Uncharacterized protein</fullName>
    </submittedName>
</protein>
<organism evidence="2 3">
    <name type="scientific">Robertmurraya beringensis</name>
    <dbReference type="NCBI Taxonomy" id="641660"/>
    <lineage>
        <taxon>Bacteria</taxon>
        <taxon>Bacillati</taxon>
        <taxon>Bacillota</taxon>
        <taxon>Bacilli</taxon>
        <taxon>Bacillales</taxon>
        <taxon>Bacillaceae</taxon>
        <taxon>Robertmurraya</taxon>
    </lineage>
</organism>
<feature type="compositionally biased region" description="Basic and acidic residues" evidence="1">
    <location>
        <begin position="1"/>
        <end position="11"/>
    </location>
</feature>
<evidence type="ECO:0000313" key="2">
    <source>
        <dbReference type="EMBL" id="MFC0475169.1"/>
    </source>
</evidence>
<name>A0ABV6KPI2_9BACI</name>
<feature type="region of interest" description="Disordered" evidence="1">
    <location>
        <begin position="1"/>
        <end position="63"/>
    </location>
</feature>
<gene>
    <name evidence="2" type="ORF">ACFFHF_07840</name>
</gene>
<reference evidence="2 3" key="1">
    <citation type="submission" date="2024-09" db="EMBL/GenBank/DDBJ databases">
        <authorList>
            <person name="Sun Q."/>
            <person name="Mori K."/>
        </authorList>
    </citation>
    <scope>NUCLEOTIDE SEQUENCE [LARGE SCALE GENOMIC DNA]</scope>
    <source>
        <strain evidence="2 3">CGMCC 1.9126</strain>
    </source>
</reference>
<evidence type="ECO:0000256" key="1">
    <source>
        <dbReference type="SAM" id="MobiDB-lite"/>
    </source>
</evidence>
<accession>A0ABV6KPI2</accession>
<dbReference type="Proteomes" id="UP001589738">
    <property type="component" value="Unassembled WGS sequence"/>
</dbReference>
<evidence type="ECO:0000313" key="3">
    <source>
        <dbReference type="Proteomes" id="UP001589738"/>
    </source>
</evidence>
<dbReference type="EMBL" id="JBHLUU010000022">
    <property type="protein sequence ID" value="MFC0475169.1"/>
    <property type="molecule type" value="Genomic_DNA"/>
</dbReference>
<keyword evidence="3" id="KW-1185">Reference proteome</keyword>